<keyword evidence="3" id="KW-1185">Reference proteome</keyword>
<sequence length="88" mass="9112">MTSETTIILCCVALVVGIVLLTLFAVWLVRRLRRKSPAVPDVSTGQGTASSVAVTADLPAGAKVVVLGASLLQCEYALRKARSKAGTA</sequence>
<feature type="transmembrane region" description="Helical" evidence="1">
    <location>
        <begin position="6"/>
        <end position="29"/>
    </location>
</feature>
<evidence type="ECO:0000313" key="2">
    <source>
        <dbReference type="EMBL" id="MBO3272078.1"/>
    </source>
</evidence>
<keyword evidence="1" id="KW-0472">Membrane</keyword>
<keyword evidence="1" id="KW-0812">Transmembrane</keyword>
<comment type="caution">
    <text evidence="2">The sequence shown here is derived from an EMBL/GenBank/DDBJ whole genome shotgun (WGS) entry which is preliminary data.</text>
</comment>
<evidence type="ECO:0000256" key="1">
    <source>
        <dbReference type="SAM" id="Phobius"/>
    </source>
</evidence>
<reference evidence="2 3" key="1">
    <citation type="submission" date="2021-03" db="EMBL/GenBank/DDBJ databases">
        <authorList>
            <person name="Kim M.K."/>
        </authorList>
    </citation>
    <scope>NUCLEOTIDE SEQUENCE [LARGE SCALE GENOMIC DNA]</scope>
    <source>
        <strain evidence="2 3">BT507</strain>
    </source>
</reference>
<name>A0ABS3TFD3_9BACT</name>
<accession>A0ABS3TFD3</accession>
<dbReference type="EMBL" id="JAGETX010000009">
    <property type="protein sequence ID" value="MBO3272078.1"/>
    <property type="molecule type" value="Genomic_DNA"/>
</dbReference>
<dbReference type="Proteomes" id="UP000670527">
    <property type="component" value="Unassembled WGS sequence"/>
</dbReference>
<proteinExistence type="predicted"/>
<keyword evidence="1" id="KW-1133">Transmembrane helix</keyword>
<organism evidence="2 3">
    <name type="scientific">Hymenobacter defluvii</name>
    <dbReference type="NCBI Taxonomy" id="2054411"/>
    <lineage>
        <taxon>Bacteria</taxon>
        <taxon>Pseudomonadati</taxon>
        <taxon>Bacteroidota</taxon>
        <taxon>Cytophagia</taxon>
        <taxon>Cytophagales</taxon>
        <taxon>Hymenobacteraceae</taxon>
        <taxon>Hymenobacter</taxon>
    </lineage>
</organism>
<gene>
    <name evidence="2" type="ORF">J4D97_15565</name>
</gene>
<protein>
    <submittedName>
        <fullName evidence="2">Uncharacterized protein</fullName>
    </submittedName>
</protein>
<evidence type="ECO:0000313" key="3">
    <source>
        <dbReference type="Proteomes" id="UP000670527"/>
    </source>
</evidence>
<dbReference type="RefSeq" id="WP_208308351.1">
    <property type="nucleotide sequence ID" value="NZ_JAGETX010000009.1"/>
</dbReference>